<gene>
    <name evidence="2" type="ORF">LZG35_05385</name>
</gene>
<evidence type="ECO:0000313" key="2">
    <source>
        <dbReference type="EMBL" id="MCE7508061.1"/>
    </source>
</evidence>
<dbReference type="EMBL" id="JAJVKT010000005">
    <property type="protein sequence ID" value="MCE7508061.1"/>
    <property type="molecule type" value="Genomic_DNA"/>
</dbReference>
<dbReference type="PANTHER" id="PTHR33376">
    <property type="match status" value="1"/>
</dbReference>
<dbReference type="PANTHER" id="PTHR33376:SF15">
    <property type="entry name" value="BLL6794 PROTEIN"/>
    <property type="match status" value="1"/>
</dbReference>
<dbReference type="RefSeq" id="WP_080531716.1">
    <property type="nucleotide sequence ID" value="NZ_CBDDTQ010000003.1"/>
</dbReference>
<comment type="caution">
    <text evidence="2">The sequence shown here is derived from an EMBL/GenBank/DDBJ whole genome shotgun (WGS) entry which is preliminary data.</text>
</comment>
<proteinExistence type="predicted"/>
<evidence type="ECO:0000256" key="1">
    <source>
        <dbReference type="ARBA" id="ARBA00022729"/>
    </source>
</evidence>
<dbReference type="Pfam" id="PF03480">
    <property type="entry name" value="DctP"/>
    <property type="match status" value="1"/>
</dbReference>
<dbReference type="InterPro" id="IPR038404">
    <property type="entry name" value="TRAP_DctP_sf"/>
</dbReference>
<keyword evidence="1" id="KW-0732">Signal</keyword>
<dbReference type="CDD" id="cd13666">
    <property type="entry name" value="PBP2_TRAP_DctP_like_1"/>
    <property type="match status" value="1"/>
</dbReference>
<accession>A0A9Q3W2G5</accession>
<dbReference type="Proteomes" id="UP001107961">
    <property type="component" value="Unassembled WGS sequence"/>
</dbReference>
<name>A0A9Q3W2G5_9GAMM</name>
<reference evidence="2" key="1">
    <citation type="submission" date="2022-01" db="EMBL/GenBank/DDBJ databases">
        <authorList>
            <person name="Karlyshev A.V."/>
            <person name="Jaspars M."/>
        </authorList>
    </citation>
    <scope>NUCLEOTIDE SEQUENCE</scope>
    <source>
        <strain evidence="2">AGSA3-2</strain>
    </source>
</reference>
<dbReference type="InterPro" id="IPR018389">
    <property type="entry name" value="DctP_fam"/>
</dbReference>
<dbReference type="GO" id="GO:0055085">
    <property type="term" value="P:transmembrane transport"/>
    <property type="evidence" value="ECO:0007669"/>
    <property type="project" value="InterPro"/>
</dbReference>
<organism evidence="2 3">
    <name type="scientific">Alloalcanivorax xenomutans</name>
    <dbReference type="NCBI Taxonomy" id="1094342"/>
    <lineage>
        <taxon>Bacteria</taxon>
        <taxon>Pseudomonadati</taxon>
        <taxon>Pseudomonadota</taxon>
        <taxon>Gammaproteobacteria</taxon>
        <taxon>Oceanospirillales</taxon>
        <taxon>Alcanivoracaceae</taxon>
        <taxon>Alloalcanivorax</taxon>
    </lineage>
</organism>
<sequence length="385" mass="41608">MAPRALLQRIVIATVFMVGVLGGTSASARTISYATGYPPNSIGSDSALAYADALKELSGGDLSVKVFPMSLLSFSEASPGIRDGMADSGFVLFSYFPSEFPNTNLIAELTMLLELDDVAPSHAGLAYVGAMSEYLFHHCPECVEEFAAQNQVFTGASASAPYMMLCNKEVTSLADIKGKRLRSAGPQWARWAQAVGGTPVTISVSDAYEALNQGVLDCSISSSVDLDIFRLSEVVSDVTAGVPGGVFGGTGVNNFNRKVWQGLSEAQREQVLRASATFGAIISWDYQVGAARELEAAPKQEIKVHEPAGDLQQESHRFIVEDMKTIARNYQSRSGVDNAEQSIKAFQPILSKWVKLVKEVSNPEELAEIYWRETYSKVDVSEYGL</sequence>
<evidence type="ECO:0000313" key="3">
    <source>
        <dbReference type="Proteomes" id="UP001107961"/>
    </source>
</evidence>
<protein>
    <submittedName>
        <fullName evidence="2">C4-dicarboxylate TRAP transporter substrate-binding protein</fullName>
    </submittedName>
</protein>
<dbReference type="Gene3D" id="3.40.190.170">
    <property type="entry name" value="Bacterial extracellular solute-binding protein, family 7"/>
    <property type="match status" value="1"/>
</dbReference>
<dbReference type="AlphaFoldDB" id="A0A9Q3W2G5"/>
<keyword evidence="3" id="KW-1185">Reference proteome</keyword>